<dbReference type="STRING" id="1450539.A0A318ZHQ3"/>
<sequence>MSIYSLPNEVLALLPSYLDNIETFTSASSSCRLLRDNFATASPATILRLAAASAPTFFSPHPHFLVAATARQASDWALGDADRTALLHEALRGGIWGLYDFCLAYAGLTMADIRRLHLARFDILNPLSDRIDKMAGAQWYETENFWDGGVSEPYTIETEADRAAFQIIIYGELFGGSMEAFLAAGGQRPPATMPVHSIETRIEYIKYCVPDWVCKKGYQGFEPPLNVGPYAEEVAESLPGDQTSLYHILTCRRWRRMWAGAMMMIAGEEQDGEIEDELTEEDWRTRLWRDALVTQGLWGMQLVTMSEERVDKKWLEKGRWVREQILKLEGPLESRRIGEKRQIVVSLAPDPSQDVFVCMAGMWRL</sequence>
<dbReference type="Proteomes" id="UP000248349">
    <property type="component" value="Unassembled WGS sequence"/>
</dbReference>
<dbReference type="EMBL" id="KZ821225">
    <property type="protein sequence ID" value="PYH47101.1"/>
    <property type="molecule type" value="Genomic_DNA"/>
</dbReference>
<dbReference type="RefSeq" id="XP_025433083.1">
    <property type="nucleotide sequence ID" value="XM_025574558.1"/>
</dbReference>
<evidence type="ECO:0000313" key="2">
    <source>
        <dbReference type="Proteomes" id="UP000248349"/>
    </source>
</evidence>
<gene>
    <name evidence="1" type="ORF">BP01DRAFT_354904</name>
</gene>
<keyword evidence="2" id="KW-1185">Reference proteome</keyword>
<name>A0A318ZHQ3_9EURO</name>
<dbReference type="OrthoDB" id="2853639at2759"/>
<dbReference type="AlphaFoldDB" id="A0A318ZHQ3"/>
<evidence type="ECO:0000313" key="1">
    <source>
        <dbReference type="EMBL" id="PYH47101.1"/>
    </source>
</evidence>
<organism evidence="1 2">
    <name type="scientific">Aspergillus saccharolyticus JOP 1030-1</name>
    <dbReference type="NCBI Taxonomy" id="1450539"/>
    <lineage>
        <taxon>Eukaryota</taxon>
        <taxon>Fungi</taxon>
        <taxon>Dikarya</taxon>
        <taxon>Ascomycota</taxon>
        <taxon>Pezizomycotina</taxon>
        <taxon>Eurotiomycetes</taxon>
        <taxon>Eurotiomycetidae</taxon>
        <taxon>Eurotiales</taxon>
        <taxon>Aspergillaceae</taxon>
        <taxon>Aspergillus</taxon>
        <taxon>Aspergillus subgen. Circumdati</taxon>
    </lineage>
</organism>
<reference evidence="1 2" key="1">
    <citation type="submission" date="2016-12" db="EMBL/GenBank/DDBJ databases">
        <title>The genomes of Aspergillus section Nigri reveals drivers in fungal speciation.</title>
        <authorList>
            <consortium name="DOE Joint Genome Institute"/>
            <person name="Vesth T.C."/>
            <person name="Nybo J."/>
            <person name="Theobald S."/>
            <person name="Brandl J."/>
            <person name="Frisvad J.C."/>
            <person name="Nielsen K.F."/>
            <person name="Lyhne E.K."/>
            <person name="Kogle M.E."/>
            <person name="Kuo A."/>
            <person name="Riley R."/>
            <person name="Clum A."/>
            <person name="Nolan M."/>
            <person name="Lipzen A."/>
            <person name="Salamov A."/>
            <person name="Henrissat B."/>
            <person name="Wiebenga A."/>
            <person name="De Vries R.P."/>
            <person name="Grigoriev I.V."/>
            <person name="Mortensen U.H."/>
            <person name="Andersen M.R."/>
            <person name="Baker S.E."/>
        </authorList>
    </citation>
    <scope>NUCLEOTIDE SEQUENCE [LARGE SCALE GENOMIC DNA]</scope>
    <source>
        <strain evidence="1 2">JOP 1030-1</strain>
    </source>
</reference>
<proteinExistence type="predicted"/>
<accession>A0A318ZHQ3</accession>
<protein>
    <submittedName>
        <fullName evidence="1">Uncharacterized protein</fullName>
    </submittedName>
</protein>
<dbReference type="GeneID" id="37075786"/>